<organism evidence="9 10">
    <name type="scientific">Georgenia faecalis</name>
    <dbReference type="NCBI Taxonomy" id="2483799"/>
    <lineage>
        <taxon>Bacteria</taxon>
        <taxon>Bacillati</taxon>
        <taxon>Actinomycetota</taxon>
        <taxon>Actinomycetes</taxon>
        <taxon>Micrococcales</taxon>
        <taxon>Bogoriellaceae</taxon>
        <taxon>Georgenia</taxon>
    </lineage>
</organism>
<dbReference type="Gene3D" id="2.60.40.10">
    <property type="entry name" value="Immunoglobulins"/>
    <property type="match status" value="1"/>
</dbReference>
<evidence type="ECO:0000256" key="1">
    <source>
        <dbReference type="ARBA" id="ARBA00001445"/>
    </source>
</evidence>
<dbReference type="InterPro" id="IPR008902">
    <property type="entry name" value="Rhamnosid_concanavalin"/>
</dbReference>
<feature type="chain" id="PRO_5047028459" description="alpha-L-rhamnosidase" evidence="4">
    <location>
        <begin position="27"/>
        <end position="1172"/>
    </location>
</feature>
<dbReference type="Pfam" id="PF05592">
    <property type="entry name" value="Bac_rhamnosid"/>
    <property type="match status" value="1"/>
</dbReference>
<evidence type="ECO:0000256" key="2">
    <source>
        <dbReference type="ARBA" id="ARBA00012652"/>
    </source>
</evidence>
<dbReference type="InterPro" id="IPR013737">
    <property type="entry name" value="Bac_rhamnosid_N"/>
</dbReference>
<name>A0ABV9DBX9_9MICO</name>
<keyword evidence="4" id="KW-0732">Signal</keyword>
<accession>A0ABV9DBX9</accession>
<evidence type="ECO:0000259" key="5">
    <source>
        <dbReference type="Pfam" id="PF05592"/>
    </source>
</evidence>
<dbReference type="RefSeq" id="WP_222928725.1">
    <property type="nucleotide sequence ID" value="NZ_CP033325.1"/>
</dbReference>
<dbReference type="InterPro" id="IPR016007">
    <property type="entry name" value="Alpha_rhamnosid"/>
</dbReference>
<dbReference type="Gene3D" id="2.60.420.10">
    <property type="entry name" value="Maltose phosphorylase, domain 3"/>
    <property type="match status" value="1"/>
</dbReference>
<feature type="domain" description="Bacterial alpha-L-rhamnosidase N-terminal" evidence="6">
    <location>
        <begin position="342"/>
        <end position="486"/>
    </location>
</feature>
<dbReference type="InterPro" id="IPR035398">
    <property type="entry name" value="Bac_rhamnosid_C"/>
</dbReference>
<comment type="catalytic activity">
    <reaction evidence="1">
        <text>Hydrolysis of terminal non-reducing alpha-L-rhamnose residues in alpha-L-rhamnosides.</text>
        <dbReference type="EC" id="3.2.1.40"/>
    </reaction>
</comment>
<dbReference type="Pfam" id="PF08531">
    <property type="entry name" value="Bac_rhamnosid_N"/>
    <property type="match status" value="1"/>
</dbReference>
<dbReference type="Gene3D" id="1.50.10.10">
    <property type="match status" value="1"/>
</dbReference>
<evidence type="ECO:0000259" key="6">
    <source>
        <dbReference type="Pfam" id="PF08531"/>
    </source>
</evidence>
<dbReference type="Gene3D" id="2.60.120.560">
    <property type="entry name" value="Exo-inulinase, domain 1"/>
    <property type="match status" value="1"/>
</dbReference>
<dbReference type="PANTHER" id="PTHR33307">
    <property type="entry name" value="ALPHA-RHAMNOSIDASE (EUROFUNG)"/>
    <property type="match status" value="1"/>
</dbReference>
<evidence type="ECO:0000313" key="10">
    <source>
        <dbReference type="Proteomes" id="UP001595955"/>
    </source>
</evidence>
<evidence type="ECO:0000259" key="8">
    <source>
        <dbReference type="Pfam" id="PF17390"/>
    </source>
</evidence>
<feature type="domain" description="Alpha-L-rhamnosidase six-hairpin glycosidase" evidence="7">
    <location>
        <begin position="624"/>
        <end position="970"/>
    </location>
</feature>
<dbReference type="EMBL" id="JBHSGF010000010">
    <property type="protein sequence ID" value="MFC4556291.1"/>
    <property type="molecule type" value="Genomic_DNA"/>
</dbReference>
<dbReference type="EC" id="3.2.1.40" evidence="2"/>
<dbReference type="GO" id="GO:0016787">
    <property type="term" value="F:hydrolase activity"/>
    <property type="evidence" value="ECO:0007669"/>
    <property type="project" value="UniProtKB-KW"/>
</dbReference>
<dbReference type="Gene3D" id="2.60.120.260">
    <property type="entry name" value="Galactose-binding domain-like"/>
    <property type="match status" value="2"/>
</dbReference>
<dbReference type="InterPro" id="IPR012341">
    <property type="entry name" value="6hp_glycosidase-like_sf"/>
</dbReference>
<dbReference type="Pfam" id="PF25788">
    <property type="entry name" value="Ig_Rha78A_N"/>
    <property type="match status" value="1"/>
</dbReference>
<keyword evidence="3 9" id="KW-0378">Hydrolase</keyword>
<reference evidence="10" key="1">
    <citation type="journal article" date="2019" name="Int. J. Syst. Evol. Microbiol.">
        <title>The Global Catalogue of Microorganisms (GCM) 10K type strain sequencing project: providing services to taxonomists for standard genome sequencing and annotation.</title>
        <authorList>
            <consortium name="The Broad Institute Genomics Platform"/>
            <consortium name="The Broad Institute Genome Sequencing Center for Infectious Disease"/>
            <person name="Wu L."/>
            <person name="Ma J."/>
        </authorList>
    </citation>
    <scope>NUCLEOTIDE SEQUENCE [LARGE SCALE GENOMIC DNA]</scope>
    <source>
        <strain evidence="10">JCM 3369</strain>
    </source>
</reference>
<evidence type="ECO:0000256" key="4">
    <source>
        <dbReference type="SAM" id="SignalP"/>
    </source>
</evidence>
<comment type="caution">
    <text evidence="9">The sequence shown here is derived from an EMBL/GenBank/DDBJ whole genome shotgun (WGS) entry which is preliminary data.</text>
</comment>
<feature type="domain" description="Alpha-L-rhamnosidase concanavalin-like" evidence="5">
    <location>
        <begin position="518"/>
        <end position="617"/>
    </location>
</feature>
<evidence type="ECO:0000313" key="9">
    <source>
        <dbReference type="EMBL" id="MFC4556291.1"/>
    </source>
</evidence>
<dbReference type="Pfam" id="PF17390">
    <property type="entry name" value="Bac_rhamnosid_C"/>
    <property type="match status" value="1"/>
</dbReference>
<feature type="signal peptide" evidence="4">
    <location>
        <begin position="1"/>
        <end position="26"/>
    </location>
</feature>
<dbReference type="Proteomes" id="UP001595955">
    <property type="component" value="Unassembled WGS sequence"/>
</dbReference>
<feature type="domain" description="Alpha-L-rhamnosidase C-terminal" evidence="8">
    <location>
        <begin position="996"/>
        <end position="1048"/>
    </location>
</feature>
<dbReference type="Pfam" id="PF17389">
    <property type="entry name" value="Bac_rhamnosid6H"/>
    <property type="match status" value="1"/>
</dbReference>
<dbReference type="InterPro" id="IPR008928">
    <property type="entry name" value="6-hairpin_glycosidase_sf"/>
</dbReference>
<dbReference type="InterPro" id="IPR013783">
    <property type="entry name" value="Ig-like_fold"/>
</dbReference>
<dbReference type="InterPro" id="IPR035396">
    <property type="entry name" value="Bac_rhamnosid6H"/>
</dbReference>
<sequence length="1172" mass="125270">MTTMTRRLGVAAVGALVLGASVVPGAAADAGHAPDAPTGLTVNSREHPRGVEGDPFFAWLPQDEDLDEVQTAYRLEVREAGTEAVVWDSGKVASSEQAFVGYDGPDLAPGTSFEWSVRTWDRTDQVSPPATGAFDTGLPDEAWAPAQWIQRAPGGPGPMALADGRVRVTGGDVTLAGTGRDWADYTYEVTVRPTTRGAGVVFRSPDRRNGYMWQLSAGTGLSPHVLVDGAFTRLATVPLTVVNGQDYRLRIELAGPLIRTFVDGTLVDERTDTRFAAGTVGFREASNEVGQFDDVRVTAPDGAVLLADDFSGTLAAWENVTTTRQLDEWTLARTDVELASADVVRARAYVAGSHTYELWIDGERADRGQSFAYPGEHYYQTTDVTELLDGRGRVAVGAVLHWYGSGQGRPAVQPGLLVRIEVEYADGSEQVIVSDGTWKVTEGPYLQAGRRNGEGELIEHLDATRVIEGWQSTGFDDSAWGDAVVLGTHPTAPFTALTGQLTRMEETEVPAVELLVADDGTVVADFGVVIPARPVVRFDEGVAGRVVTMRASYELAEDGRVSTSGVATQGTTMTFPYTQVDGPQEFRAFTHLGFRYLELPGVGEDIALEDVSAVVVHTELPEREHATFASSDETLDEVWDLMVRSARYSVQEAFVDTPTREKGQFLGDFVAISYATMGVFGERAHTQQAIAEFLNSADRFWNSGEDLGRYNAVYPNGDGKRDIPDYALMFVDGVWRYYSETGDRALLARAYPYMRQTADYVLRHIPAEGPTAGLVTRLTGGSGSYQYGIVDWPEHGRFGYDMAAAARTTINAQGVDVLRDVARMAQALGEAEDATSYGAAGDALAATMNERLRRADGVYIDGLYADGTPSTHAGQHSTSYAIAHGVAPEEDYPALAAHLAGMGMRQGPMTAHWLLQALSDAGDDDAVLERLTDAQDYGWANILAQGGTFTWESWELSGSANSASHGWGAQALVDVQQTLLGVRTAAPGAAVVDIVPPDSALEHAAGTVPTQRGPVGVDWERHERGMRLTVDVPVNVTARVAIPVTGDETYAPVDRPGVRPLGVEDGRALFEVGSGVTTFDVVDDPVLTVEADTRCVAGKVVQTVRVGNVSDEPVEVVVAGDYGTRTLTVAPERAAAVAFSTRLGAVPAGEVTARTASGDAAVGAAHAARACR</sequence>
<protein>
    <recommendedName>
        <fullName evidence="2">alpha-L-rhamnosidase</fullName>
        <ecNumber evidence="2">3.2.1.40</ecNumber>
    </recommendedName>
</protein>
<evidence type="ECO:0000256" key="3">
    <source>
        <dbReference type="ARBA" id="ARBA00022801"/>
    </source>
</evidence>
<gene>
    <name evidence="9" type="ORF">ACFO3F_13645</name>
</gene>
<proteinExistence type="predicted"/>
<evidence type="ECO:0000259" key="7">
    <source>
        <dbReference type="Pfam" id="PF17389"/>
    </source>
</evidence>
<keyword evidence="10" id="KW-1185">Reference proteome</keyword>
<dbReference type="SUPFAM" id="SSF48208">
    <property type="entry name" value="Six-hairpin glycosidases"/>
    <property type="match status" value="1"/>
</dbReference>
<dbReference type="PANTHER" id="PTHR33307:SF6">
    <property type="entry name" value="ALPHA-RHAMNOSIDASE (EUROFUNG)-RELATED"/>
    <property type="match status" value="1"/>
</dbReference>